<comment type="caution">
    <text evidence="6">The sequence shown here is derived from an EMBL/GenBank/DDBJ whole genome shotgun (WGS) entry which is preliminary data.</text>
</comment>
<dbReference type="PANTHER" id="PTHR30329">
    <property type="entry name" value="STATOR ELEMENT OF FLAGELLAR MOTOR COMPLEX"/>
    <property type="match status" value="1"/>
</dbReference>
<dbReference type="Pfam" id="PF20159">
    <property type="entry name" value="YidB"/>
    <property type="match status" value="1"/>
</dbReference>
<dbReference type="Pfam" id="PF00691">
    <property type="entry name" value="OmpA"/>
    <property type="match status" value="1"/>
</dbReference>
<dbReference type="InterPro" id="IPR006665">
    <property type="entry name" value="OmpA-like"/>
</dbReference>
<dbReference type="CDD" id="cd07185">
    <property type="entry name" value="OmpA_C-like"/>
    <property type="match status" value="1"/>
</dbReference>
<sequence>MAIFDTLITEIASKFGLGNKAGPLVAQVLQFMTSDRGGLSGFFDRFKAAGLEGLLSSMVGSKDPQPMPAQQVEAVFGKSWLEGLMSKLGLGSGVVTPALGSVVPKLIGMLTPDGRVPTSVPPAWQGFIDSTLRAPAAEPVRRAAAPPPPAAGGGFPKWLLWLIPLLIIGGLLWSLLSGKEEKVAVQAPAPAVVQPTAPAPAVQPAMKVQPRLGVNYHGDNYVTYSGVVKDEASRTSIIDTLKGVFGADNVFGEIKVDPNAEAATWLDKLKAAIENFKIPGLSALFGGSSVSVGGLIPDVDRDRVLEALKGVFGSGFSLAALEEDANTKALAQIRGLKAGFGAQDVIGVLNATVINFATGKAEVPSYNRAVLKEAASVMKQLPPNTVIEIGGHTDSTGDAAANMQLSQARAEAVRAVLIEEGVAPSMLTAKGYGSTKPKASNDTAEGRYQNRRIEYTVGQ</sequence>
<evidence type="ECO:0000259" key="5">
    <source>
        <dbReference type="PROSITE" id="PS51123"/>
    </source>
</evidence>
<dbReference type="Proteomes" id="UP000326641">
    <property type="component" value="Unassembled WGS sequence"/>
</dbReference>
<dbReference type="GO" id="GO:0009279">
    <property type="term" value="C:cell outer membrane"/>
    <property type="evidence" value="ECO:0007669"/>
    <property type="project" value="UniProtKB-SubCell"/>
</dbReference>
<name>A0A564WA89_9PROT</name>
<evidence type="ECO:0000256" key="4">
    <source>
        <dbReference type="PROSITE-ProRule" id="PRU00473"/>
    </source>
</evidence>
<feature type="domain" description="OmpA-like" evidence="5">
    <location>
        <begin position="343"/>
        <end position="459"/>
    </location>
</feature>
<evidence type="ECO:0000313" key="7">
    <source>
        <dbReference type="Proteomes" id="UP000326641"/>
    </source>
</evidence>
<dbReference type="InterPro" id="IPR045372">
    <property type="entry name" value="YidB"/>
</dbReference>
<organism evidence="6 7">
    <name type="scientific">Candidatus Defluviicoccus seviourii</name>
    <dbReference type="NCBI Taxonomy" id="2565273"/>
    <lineage>
        <taxon>Bacteria</taxon>
        <taxon>Pseudomonadati</taxon>
        <taxon>Pseudomonadota</taxon>
        <taxon>Alphaproteobacteria</taxon>
        <taxon>Rhodospirillales</taxon>
        <taxon>Rhodospirillaceae</taxon>
        <taxon>Defluviicoccus</taxon>
    </lineage>
</organism>
<evidence type="ECO:0000313" key="6">
    <source>
        <dbReference type="EMBL" id="VUX45188.1"/>
    </source>
</evidence>
<gene>
    <name evidence="6" type="ORF">DF3PA_100036</name>
</gene>
<reference evidence="6" key="1">
    <citation type="submission" date="2018-11" db="EMBL/GenBank/DDBJ databases">
        <authorList>
            <person name="Onetto C."/>
        </authorList>
    </citation>
    <scope>NUCLEOTIDE SEQUENCE [LARGE SCALE GENOMIC DNA]</scope>
</reference>
<keyword evidence="7" id="KW-1185">Reference proteome</keyword>
<keyword evidence="3" id="KW-0998">Cell outer membrane</keyword>
<dbReference type="InterPro" id="IPR006664">
    <property type="entry name" value="OMP_bac"/>
</dbReference>
<dbReference type="InterPro" id="IPR027405">
    <property type="entry name" value="YidB-like"/>
</dbReference>
<dbReference type="SUPFAM" id="SSF140804">
    <property type="entry name" value="YidB-like"/>
    <property type="match status" value="1"/>
</dbReference>
<dbReference type="Gene3D" id="1.10.10.690">
    <property type="entry name" value="YidB-like"/>
    <property type="match status" value="1"/>
</dbReference>
<dbReference type="PRINTS" id="PR01021">
    <property type="entry name" value="OMPADOMAIN"/>
</dbReference>
<dbReference type="InterPro" id="IPR050330">
    <property type="entry name" value="Bact_OuterMem_StrucFunc"/>
</dbReference>
<dbReference type="SUPFAM" id="SSF103088">
    <property type="entry name" value="OmpA-like"/>
    <property type="match status" value="1"/>
</dbReference>
<protein>
    <recommendedName>
        <fullName evidence="5">OmpA-like domain-containing protein</fullName>
    </recommendedName>
</protein>
<dbReference type="EMBL" id="UXAT02000002">
    <property type="protein sequence ID" value="VUX45188.1"/>
    <property type="molecule type" value="Genomic_DNA"/>
</dbReference>
<keyword evidence="2 4" id="KW-0472">Membrane</keyword>
<dbReference type="Gene3D" id="3.40.1520.20">
    <property type="match status" value="1"/>
</dbReference>
<evidence type="ECO:0000256" key="1">
    <source>
        <dbReference type="ARBA" id="ARBA00004442"/>
    </source>
</evidence>
<evidence type="ECO:0000256" key="3">
    <source>
        <dbReference type="ARBA" id="ARBA00023237"/>
    </source>
</evidence>
<dbReference type="PROSITE" id="PS51123">
    <property type="entry name" value="OMPA_2"/>
    <property type="match status" value="1"/>
</dbReference>
<dbReference type="InterPro" id="IPR036737">
    <property type="entry name" value="OmpA-like_sf"/>
</dbReference>
<accession>A0A564WA89</accession>
<dbReference type="PRINTS" id="PR01023">
    <property type="entry name" value="NAFLGMOTY"/>
</dbReference>
<evidence type="ECO:0000256" key="2">
    <source>
        <dbReference type="ARBA" id="ARBA00023136"/>
    </source>
</evidence>
<dbReference type="Gene3D" id="3.30.1330.60">
    <property type="entry name" value="OmpA-like domain"/>
    <property type="match status" value="1"/>
</dbReference>
<dbReference type="AlphaFoldDB" id="A0A564WA89"/>
<comment type="subcellular location">
    <subcellularLocation>
        <location evidence="1">Cell outer membrane</location>
    </subcellularLocation>
</comment>
<dbReference type="PANTHER" id="PTHR30329:SF21">
    <property type="entry name" value="LIPOPROTEIN YIAD-RELATED"/>
    <property type="match status" value="1"/>
</dbReference>
<proteinExistence type="predicted"/>